<dbReference type="InterPro" id="IPR009057">
    <property type="entry name" value="Homeodomain-like_sf"/>
</dbReference>
<dbReference type="PROSITE" id="PS51253">
    <property type="entry name" value="HTH_CENPB"/>
    <property type="match status" value="1"/>
</dbReference>
<feature type="non-terminal residue" evidence="3">
    <location>
        <position position="1"/>
    </location>
</feature>
<reference evidence="3" key="1">
    <citation type="submission" date="2021-02" db="EMBL/GenBank/DDBJ databases">
        <authorList>
            <person name="Nowell W R."/>
        </authorList>
    </citation>
    <scope>NUCLEOTIDE SEQUENCE</scope>
</reference>
<sequence length="343" mass="40063">MINPHNVLKVLSNLTSNKVSHNSSSSINHDEEHVALNLYKCSESILESTSHTFETENMLDHDDELDDEDVEDFLPLTFTDEHLDPIKDADYELIDEYNLQNHFSLDYMKRVVDYYDEINPITGKRKRKWQTVKHRFQRVPNPQCIARFRKYIEAGGTKKQKMDDVDIYVYDQFEHARHNFLSVHDIDLRRWGLKKARELHLKDFQASEGWLWNFKYRHGISSRRITNGEKSTWGSVRSLGAATHTDTIQPTIAMDGSVLNPLYMCLKEPLGRIGDNVKKNLFHAKNIILTCSKSGKLTSSLVTYWVNQCLFPNLRSRTLLLVDSLPHQVHPEVYEGLKHFEYR</sequence>
<dbReference type="InterPro" id="IPR006600">
    <property type="entry name" value="HTH_CenpB_DNA-bd_dom"/>
</dbReference>
<accession>A0A819ZVK9</accession>
<dbReference type="Pfam" id="PF03221">
    <property type="entry name" value="HTH_Tnp_Tc5"/>
    <property type="match status" value="1"/>
</dbReference>
<gene>
    <name evidence="3" type="ORF">FNK824_LOCUS35224</name>
</gene>
<dbReference type="AlphaFoldDB" id="A0A819ZVK9"/>
<protein>
    <recommendedName>
        <fullName evidence="2">HTH CENPB-type domain-containing protein</fullName>
    </recommendedName>
</protein>
<proteinExistence type="predicted"/>
<evidence type="ECO:0000313" key="4">
    <source>
        <dbReference type="Proteomes" id="UP000663874"/>
    </source>
</evidence>
<dbReference type="EMBL" id="CAJOBE010014676">
    <property type="protein sequence ID" value="CAF4181103.1"/>
    <property type="molecule type" value="Genomic_DNA"/>
</dbReference>
<evidence type="ECO:0000256" key="1">
    <source>
        <dbReference type="ARBA" id="ARBA00023125"/>
    </source>
</evidence>
<dbReference type="GO" id="GO:0003677">
    <property type="term" value="F:DNA binding"/>
    <property type="evidence" value="ECO:0007669"/>
    <property type="project" value="UniProtKB-KW"/>
</dbReference>
<dbReference type="SMART" id="SM00674">
    <property type="entry name" value="CENPB"/>
    <property type="match status" value="1"/>
</dbReference>
<dbReference type="Gene3D" id="1.10.10.60">
    <property type="entry name" value="Homeodomain-like"/>
    <property type="match status" value="1"/>
</dbReference>
<comment type="caution">
    <text evidence="3">The sequence shown here is derived from an EMBL/GenBank/DDBJ whole genome shotgun (WGS) entry which is preliminary data.</text>
</comment>
<feature type="domain" description="HTH CENPB-type" evidence="2">
    <location>
        <begin position="153"/>
        <end position="224"/>
    </location>
</feature>
<dbReference type="SUPFAM" id="SSF46689">
    <property type="entry name" value="Homeodomain-like"/>
    <property type="match status" value="1"/>
</dbReference>
<evidence type="ECO:0000259" key="2">
    <source>
        <dbReference type="PROSITE" id="PS51253"/>
    </source>
</evidence>
<keyword evidence="1" id="KW-0238">DNA-binding</keyword>
<evidence type="ECO:0000313" key="3">
    <source>
        <dbReference type="EMBL" id="CAF4181103.1"/>
    </source>
</evidence>
<name>A0A819ZVK9_9BILA</name>
<dbReference type="Proteomes" id="UP000663874">
    <property type="component" value="Unassembled WGS sequence"/>
</dbReference>
<organism evidence="3 4">
    <name type="scientific">Rotaria sordida</name>
    <dbReference type="NCBI Taxonomy" id="392033"/>
    <lineage>
        <taxon>Eukaryota</taxon>
        <taxon>Metazoa</taxon>
        <taxon>Spiralia</taxon>
        <taxon>Gnathifera</taxon>
        <taxon>Rotifera</taxon>
        <taxon>Eurotatoria</taxon>
        <taxon>Bdelloidea</taxon>
        <taxon>Philodinida</taxon>
        <taxon>Philodinidae</taxon>
        <taxon>Rotaria</taxon>
    </lineage>
</organism>